<feature type="transmembrane region" description="Helical" evidence="8">
    <location>
        <begin position="28"/>
        <end position="45"/>
    </location>
</feature>
<dbReference type="InterPro" id="IPR001750">
    <property type="entry name" value="ND/Mrp_TM"/>
</dbReference>
<reference evidence="10 11" key="1">
    <citation type="submission" date="2020-10" db="EMBL/GenBank/DDBJ databases">
        <title>Wide distribution of Phycisphaera-like planctomycetes from WD2101 soil group in peatlands and genome analysis of the first cultivated representative.</title>
        <authorList>
            <person name="Dedysh S.N."/>
            <person name="Beletsky A.V."/>
            <person name="Ivanova A."/>
            <person name="Kulichevskaya I.S."/>
            <person name="Suzina N.E."/>
            <person name="Philippov D.A."/>
            <person name="Rakitin A.L."/>
            <person name="Mardanov A.V."/>
            <person name="Ravin N.V."/>
        </authorList>
    </citation>
    <scope>NUCLEOTIDE SEQUENCE [LARGE SCALE GENOMIC DNA]</scope>
    <source>
        <strain evidence="10 11">M1803</strain>
    </source>
</reference>
<organism evidence="10 11">
    <name type="scientific">Humisphaera borealis</name>
    <dbReference type="NCBI Taxonomy" id="2807512"/>
    <lineage>
        <taxon>Bacteria</taxon>
        <taxon>Pseudomonadati</taxon>
        <taxon>Planctomycetota</taxon>
        <taxon>Phycisphaerae</taxon>
        <taxon>Tepidisphaerales</taxon>
        <taxon>Tepidisphaeraceae</taxon>
        <taxon>Humisphaera</taxon>
    </lineage>
</organism>
<feature type="compositionally biased region" description="Basic and acidic residues" evidence="7">
    <location>
        <begin position="461"/>
        <end position="476"/>
    </location>
</feature>
<feature type="transmembrane region" description="Helical" evidence="8">
    <location>
        <begin position="379"/>
        <end position="397"/>
    </location>
</feature>
<comment type="similarity">
    <text evidence="2">Belongs to the complex I subunit 4 family.</text>
</comment>
<evidence type="ECO:0000256" key="7">
    <source>
        <dbReference type="SAM" id="MobiDB-lite"/>
    </source>
</evidence>
<dbReference type="GO" id="GO:0003954">
    <property type="term" value="F:NADH dehydrogenase activity"/>
    <property type="evidence" value="ECO:0007669"/>
    <property type="project" value="TreeGrafter"/>
</dbReference>
<feature type="domain" description="NADH:quinone oxidoreductase/Mrp antiporter transmembrane" evidence="9">
    <location>
        <begin position="121"/>
        <end position="413"/>
    </location>
</feature>
<protein>
    <submittedName>
        <fullName evidence="10">NADH-quinone oxidoreductase subunit M</fullName>
    </submittedName>
</protein>
<evidence type="ECO:0000256" key="2">
    <source>
        <dbReference type="ARBA" id="ARBA00009025"/>
    </source>
</evidence>
<dbReference type="InterPro" id="IPR010227">
    <property type="entry name" value="NADH_Q_OxRdtase_chainM/4"/>
</dbReference>
<feature type="transmembrane region" description="Helical" evidence="8">
    <location>
        <begin position="283"/>
        <end position="303"/>
    </location>
</feature>
<feature type="transmembrane region" description="Helical" evidence="8">
    <location>
        <begin position="310"/>
        <end position="329"/>
    </location>
</feature>
<feature type="region of interest" description="Disordered" evidence="7">
    <location>
        <begin position="455"/>
        <end position="479"/>
    </location>
</feature>
<evidence type="ECO:0000256" key="4">
    <source>
        <dbReference type="ARBA" id="ARBA00022989"/>
    </source>
</evidence>
<dbReference type="InterPro" id="IPR003918">
    <property type="entry name" value="NADH_UbQ_OxRdtase"/>
</dbReference>
<dbReference type="Pfam" id="PF00361">
    <property type="entry name" value="Proton_antipo_M"/>
    <property type="match status" value="1"/>
</dbReference>
<keyword evidence="5 8" id="KW-0472">Membrane</keyword>
<feature type="transmembrane region" description="Helical" evidence="8">
    <location>
        <begin position="104"/>
        <end position="121"/>
    </location>
</feature>
<dbReference type="Proteomes" id="UP000593765">
    <property type="component" value="Chromosome"/>
</dbReference>
<name>A0A7M2WU64_9BACT</name>
<evidence type="ECO:0000256" key="8">
    <source>
        <dbReference type="SAM" id="Phobius"/>
    </source>
</evidence>
<evidence type="ECO:0000313" key="10">
    <source>
        <dbReference type="EMBL" id="QOV89065.1"/>
    </source>
</evidence>
<gene>
    <name evidence="10" type="ORF">IPV69_23050</name>
</gene>
<dbReference type="KEGG" id="hbs:IPV69_23050"/>
<dbReference type="GO" id="GO:0016020">
    <property type="term" value="C:membrane"/>
    <property type="evidence" value="ECO:0007669"/>
    <property type="project" value="UniProtKB-SubCell"/>
</dbReference>
<evidence type="ECO:0000256" key="5">
    <source>
        <dbReference type="ARBA" id="ARBA00023136"/>
    </source>
</evidence>
<dbReference type="GO" id="GO:0042773">
    <property type="term" value="P:ATP synthesis coupled electron transport"/>
    <property type="evidence" value="ECO:0007669"/>
    <property type="project" value="InterPro"/>
</dbReference>
<evidence type="ECO:0000259" key="9">
    <source>
        <dbReference type="Pfam" id="PF00361"/>
    </source>
</evidence>
<feature type="transmembrane region" description="Helical" evidence="8">
    <location>
        <begin position="489"/>
        <end position="508"/>
    </location>
</feature>
<accession>A0A7M2WU64</accession>
<dbReference type="GO" id="GO:0048039">
    <property type="term" value="F:ubiquinone binding"/>
    <property type="evidence" value="ECO:0007669"/>
    <property type="project" value="TreeGrafter"/>
</dbReference>
<feature type="transmembrane region" description="Helical" evidence="8">
    <location>
        <begin position="127"/>
        <end position="145"/>
    </location>
</feature>
<comment type="subcellular location">
    <subcellularLocation>
        <location evidence="1">Endomembrane system</location>
        <topology evidence="1">Multi-pass membrane protein</topology>
    </subcellularLocation>
    <subcellularLocation>
        <location evidence="6">Membrane</location>
        <topology evidence="6">Multi-pass membrane protein</topology>
    </subcellularLocation>
</comment>
<dbReference type="RefSeq" id="WP_206292083.1">
    <property type="nucleotide sequence ID" value="NZ_CP063458.1"/>
</dbReference>
<feature type="transmembrane region" description="Helical" evidence="8">
    <location>
        <begin position="417"/>
        <end position="436"/>
    </location>
</feature>
<evidence type="ECO:0000256" key="6">
    <source>
        <dbReference type="RuleBase" id="RU000320"/>
    </source>
</evidence>
<feature type="transmembrane region" description="Helical" evidence="8">
    <location>
        <begin position="157"/>
        <end position="177"/>
    </location>
</feature>
<dbReference type="AlphaFoldDB" id="A0A7M2WU64"/>
<dbReference type="GO" id="GO:0008137">
    <property type="term" value="F:NADH dehydrogenase (ubiquinone) activity"/>
    <property type="evidence" value="ECO:0007669"/>
    <property type="project" value="InterPro"/>
</dbReference>
<evidence type="ECO:0000256" key="1">
    <source>
        <dbReference type="ARBA" id="ARBA00004127"/>
    </source>
</evidence>
<dbReference type="PANTHER" id="PTHR43507">
    <property type="entry name" value="NADH-UBIQUINONE OXIDOREDUCTASE CHAIN 4"/>
    <property type="match status" value="1"/>
</dbReference>
<feature type="transmembrane region" description="Helical" evidence="8">
    <location>
        <begin position="76"/>
        <end position="97"/>
    </location>
</feature>
<sequence>MLLVLLIILPLIGAIACAYSPKPLAKAVALGFSVATLVFGIYVALEFYAGKTLTFEGPAAASLGFTFKLGVNAISLWLMVLTVGITPLAIAASFDSIKDREKEYYAWMLALLVAMNGVFLAKDALLFYVFFELTLVPMFFIIGIWGGPDRRYAANKFFLFTFAGGVLTLATVVFVGIKYGTFDLDLLIKYAQQGGTVAGHFVPKLTDTEKFWVFLGFLAGFAVKVPLFPVHTWLPLAHTEAPTAGSVILAGVLLKLGTYGILAVAIPIGLINADGTSPFKTTIHVLGVLCVIGVIYGALVAWVQQDIKKLVAYSSVSHLGFCVLGMLALNDIGMQASVLYMINHGISTGAMFLCIGMIYDRYHTRDINALSGLAKRMPILAFFFVFFVMSSIGLPGLNGFVSEFFTIQGAFYSPYLGPWFGAFAATGVVLGAVYMLHMTAKVIMGPLKTPLDVEAQAGGHGDGHGHGGHGHGDAHGSHPIPGDIGMREIGILIPLAIAAIVLGVRPGFVSDKMLEPLAQIRGGSATVVKVADVPAKPEAKPVVTLNER</sequence>
<feature type="transmembrane region" description="Helical" evidence="8">
    <location>
        <begin position="246"/>
        <end position="271"/>
    </location>
</feature>
<keyword evidence="3 6" id="KW-0812">Transmembrane</keyword>
<dbReference type="GO" id="GO:0015990">
    <property type="term" value="P:electron transport coupled proton transport"/>
    <property type="evidence" value="ECO:0007669"/>
    <property type="project" value="TreeGrafter"/>
</dbReference>
<dbReference type="PANTHER" id="PTHR43507:SF1">
    <property type="entry name" value="NADH-UBIQUINONE OXIDOREDUCTASE CHAIN 4"/>
    <property type="match status" value="1"/>
</dbReference>
<dbReference type="PRINTS" id="PR01437">
    <property type="entry name" value="NUOXDRDTASE4"/>
</dbReference>
<feature type="transmembrane region" description="Helical" evidence="8">
    <location>
        <begin position="341"/>
        <end position="359"/>
    </location>
</feature>
<proteinExistence type="inferred from homology"/>
<keyword evidence="11" id="KW-1185">Reference proteome</keyword>
<feature type="transmembrane region" description="Helical" evidence="8">
    <location>
        <begin position="211"/>
        <end position="234"/>
    </location>
</feature>
<evidence type="ECO:0000256" key="3">
    <source>
        <dbReference type="ARBA" id="ARBA00022692"/>
    </source>
</evidence>
<evidence type="ECO:0000313" key="11">
    <source>
        <dbReference type="Proteomes" id="UP000593765"/>
    </source>
</evidence>
<dbReference type="EMBL" id="CP063458">
    <property type="protein sequence ID" value="QOV89065.1"/>
    <property type="molecule type" value="Genomic_DNA"/>
</dbReference>
<dbReference type="GO" id="GO:0012505">
    <property type="term" value="C:endomembrane system"/>
    <property type="evidence" value="ECO:0007669"/>
    <property type="project" value="UniProtKB-SubCell"/>
</dbReference>
<keyword evidence="4 8" id="KW-1133">Transmembrane helix</keyword>
<dbReference type="NCBIfam" id="TIGR01972">
    <property type="entry name" value="NDH_I_M"/>
    <property type="match status" value="1"/>
</dbReference>